<evidence type="ECO:0000256" key="1">
    <source>
        <dbReference type="ARBA" id="ARBA00022553"/>
    </source>
</evidence>
<dbReference type="PROSITE" id="PS50110">
    <property type="entry name" value="RESPONSE_REGULATORY"/>
    <property type="match status" value="1"/>
</dbReference>
<feature type="domain" description="HTH luxR-type" evidence="4">
    <location>
        <begin position="141"/>
        <end position="206"/>
    </location>
</feature>
<dbReference type="PROSITE" id="PS50043">
    <property type="entry name" value="HTH_LUXR_2"/>
    <property type="match status" value="1"/>
</dbReference>
<evidence type="ECO:0000259" key="5">
    <source>
        <dbReference type="PROSITE" id="PS50110"/>
    </source>
</evidence>
<dbReference type="EMBL" id="FOCP01000005">
    <property type="protein sequence ID" value="SEM99237.1"/>
    <property type="molecule type" value="Genomic_DNA"/>
</dbReference>
<evidence type="ECO:0000256" key="3">
    <source>
        <dbReference type="PROSITE-ProRule" id="PRU00169"/>
    </source>
</evidence>
<dbReference type="PRINTS" id="PR00038">
    <property type="entry name" value="HTHLUXR"/>
</dbReference>
<dbReference type="CDD" id="cd17535">
    <property type="entry name" value="REC_NarL-like"/>
    <property type="match status" value="1"/>
</dbReference>
<dbReference type="AlphaFoldDB" id="A0A1H8CYE0"/>
<dbReference type="SUPFAM" id="SSF52172">
    <property type="entry name" value="CheY-like"/>
    <property type="match status" value="1"/>
</dbReference>
<dbReference type="PROSITE" id="PS00622">
    <property type="entry name" value="HTH_LUXR_1"/>
    <property type="match status" value="1"/>
</dbReference>
<evidence type="ECO:0000256" key="2">
    <source>
        <dbReference type="ARBA" id="ARBA00023125"/>
    </source>
</evidence>
<dbReference type="Pfam" id="PF00072">
    <property type="entry name" value="Response_reg"/>
    <property type="match status" value="1"/>
</dbReference>
<proteinExistence type="predicted"/>
<evidence type="ECO:0000313" key="7">
    <source>
        <dbReference type="Proteomes" id="UP000199459"/>
    </source>
</evidence>
<feature type="domain" description="Response regulatory" evidence="5">
    <location>
        <begin position="1"/>
        <end position="116"/>
    </location>
</feature>
<dbReference type="InterPro" id="IPR000792">
    <property type="entry name" value="Tscrpt_reg_LuxR_C"/>
</dbReference>
<dbReference type="InterPro" id="IPR011006">
    <property type="entry name" value="CheY-like_superfamily"/>
</dbReference>
<name>A0A1H8CYE0_9PROT</name>
<dbReference type="InterPro" id="IPR058245">
    <property type="entry name" value="NreC/VraR/RcsB-like_REC"/>
</dbReference>
<dbReference type="PANTHER" id="PTHR43214">
    <property type="entry name" value="TWO-COMPONENT RESPONSE REGULATOR"/>
    <property type="match status" value="1"/>
</dbReference>
<dbReference type="CDD" id="cd06170">
    <property type="entry name" value="LuxR_C_like"/>
    <property type="match status" value="1"/>
</dbReference>
<evidence type="ECO:0000259" key="4">
    <source>
        <dbReference type="PROSITE" id="PS50043"/>
    </source>
</evidence>
<dbReference type="SUPFAM" id="SSF46894">
    <property type="entry name" value="C-terminal effector domain of the bipartite response regulators"/>
    <property type="match status" value="1"/>
</dbReference>
<sequence>MLVDDHAMMRHGIALLVNMEPDMQVCAEAGDGSDALALLKRNRRIDIVLLDITLKTVPGFEVIKSMHLMLPDLPVLFVSMHDEEVYAERALQVGARGYVSKQEPSTVLITAIREVLKGNIYLSKKMHAKLLSKISSSYSEPEQSINTLTLSEFEVFHLIGTGHSSQDIARLLNRSVKTIETHRFNIRTKLNLKDGADLIRYATQWNLAELRKSM</sequence>
<dbReference type="SMART" id="SM00448">
    <property type="entry name" value="REC"/>
    <property type="match status" value="1"/>
</dbReference>
<evidence type="ECO:0000313" key="6">
    <source>
        <dbReference type="EMBL" id="SEM99237.1"/>
    </source>
</evidence>
<organism evidence="6 7">
    <name type="scientific">Nitrosomonas marina</name>
    <dbReference type="NCBI Taxonomy" id="917"/>
    <lineage>
        <taxon>Bacteria</taxon>
        <taxon>Pseudomonadati</taxon>
        <taxon>Pseudomonadota</taxon>
        <taxon>Betaproteobacteria</taxon>
        <taxon>Nitrosomonadales</taxon>
        <taxon>Nitrosomonadaceae</taxon>
        <taxon>Nitrosomonas</taxon>
    </lineage>
</organism>
<dbReference type="PANTHER" id="PTHR43214:SF43">
    <property type="entry name" value="TWO-COMPONENT RESPONSE REGULATOR"/>
    <property type="match status" value="1"/>
</dbReference>
<protein>
    <submittedName>
        <fullName evidence="6">Two component transcriptional regulator, LuxR family</fullName>
    </submittedName>
</protein>
<dbReference type="GO" id="GO:0000160">
    <property type="term" value="P:phosphorelay signal transduction system"/>
    <property type="evidence" value="ECO:0007669"/>
    <property type="project" value="InterPro"/>
</dbReference>
<reference evidence="6 7" key="1">
    <citation type="submission" date="2016-10" db="EMBL/GenBank/DDBJ databases">
        <authorList>
            <person name="de Groot N.N."/>
        </authorList>
    </citation>
    <scope>NUCLEOTIDE SEQUENCE [LARGE SCALE GENOMIC DNA]</scope>
    <source>
        <strain evidence="6 7">Nm22</strain>
    </source>
</reference>
<dbReference type="InterPro" id="IPR039420">
    <property type="entry name" value="WalR-like"/>
</dbReference>
<keyword evidence="2" id="KW-0238">DNA-binding</keyword>
<dbReference type="Pfam" id="PF00196">
    <property type="entry name" value="GerE"/>
    <property type="match status" value="1"/>
</dbReference>
<dbReference type="InterPro" id="IPR001789">
    <property type="entry name" value="Sig_transdc_resp-reg_receiver"/>
</dbReference>
<dbReference type="GO" id="GO:0003677">
    <property type="term" value="F:DNA binding"/>
    <property type="evidence" value="ECO:0007669"/>
    <property type="project" value="UniProtKB-KW"/>
</dbReference>
<gene>
    <name evidence="6" type="ORF">SAMN05216325_105162</name>
</gene>
<dbReference type="SMART" id="SM00421">
    <property type="entry name" value="HTH_LUXR"/>
    <property type="match status" value="1"/>
</dbReference>
<dbReference type="GO" id="GO:0006355">
    <property type="term" value="P:regulation of DNA-templated transcription"/>
    <property type="evidence" value="ECO:0007669"/>
    <property type="project" value="InterPro"/>
</dbReference>
<dbReference type="Proteomes" id="UP000199459">
    <property type="component" value="Unassembled WGS sequence"/>
</dbReference>
<feature type="modified residue" description="4-aspartylphosphate" evidence="3">
    <location>
        <position position="51"/>
    </location>
</feature>
<accession>A0A1H8CYE0</accession>
<dbReference type="InterPro" id="IPR016032">
    <property type="entry name" value="Sig_transdc_resp-reg_C-effctor"/>
</dbReference>
<dbReference type="Gene3D" id="3.40.50.2300">
    <property type="match status" value="1"/>
</dbReference>
<keyword evidence="1 3" id="KW-0597">Phosphoprotein</keyword>